<evidence type="ECO:0000313" key="10">
    <source>
        <dbReference type="Proteomes" id="UP000182125"/>
    </source>
</evidence>
<dbReference type="GO" id="GO:0070180">
    <property type="term" value="F:large ribosomal subunit rRNA binding"/>
    <property type="evidence" value="ECO:0007669"/>
    <property type="project" value="UniProtKB-UniRule"/>
</dbReference>
<accession>A0A1I0P6I6</accession>
<sequence length="342" mass="37330">MREMAHVAEWKKKEVEELANIIKSYPVIALVDVANVPAYPLSKMREKLRGKALLRVSRNTLIELAIKRAAQELNNPNLEKLIDYIEGGAGILATEMNPFKLYKLLEESKTPAPAKPGVAVPKDVVIPAGPTSISPGPLVGEMQALGIPARIEKGKVSIQKDYTVLKAGEVITDQLARILNALGIEPLEVGLNLLAAYEDGIVYTPEVLAIDESEYINLLQQAYMHAFNLSVNTAYPTSQTIEAIIQKAFLGAKNVAVEAGYITPETVEEVFGRALRAVLLIAQELPEELLDEKTKELLNQQAQIAVAAQPQQEEKVEEAEEEEEEEEASEEDALAGLGALFG</sequence>
<evidence type="ECO:0000256" key="6">
    <source>
        <dbReference type="HAMAP-Rule" id="MF_00280"/>
    </source>
</evidence>
<evidence type="ECO:0000256" key="5">
    <source>
        <dbReference type="ARBA" id="ARBA00023274"/>
    </source>
</evidence>
<feature type="domain" description="Large ribosomal subunit protein uL10-like insertion" evidence="8">
    <location>
        <begin position="114"/>
        <end position="184"/>
    </location>
</feature>
<dbReference type="Pfam" id="PF17777">
    <property type="entry name" value="RL10P_insert"/>
    <property type="match status" value="1"/>
</dbReference>
<proteinExistence type="inferred from homology"/>
<dbReference type="InterPro" id="IPR022909">
    <property type="entry name" value="Ribosomal_uL10_arc"/>
</dbReference>
<dbReference type="Gene3D" id="6.10.140.760">
    <property type="match status" value="1"/>
</dbReference>
<feature type="region of interest" description="Disordered" evidence="7">
    <location>
        <begin position="309"/>
        <end position="342"/>
    </location>
</feature>
<keyword evidence="4 6" id="KW-0689">Ribosomal protein</keyword>
<dbReference type="Gene3D" id="3.30.70.1730">
    <property type="match status" value="1"/>
</dbReference>
<dbReference type="NCBIfam" id="NF003098">
    <property type="entry name" value="PRK04019.1-5"/>
    <property type="match status" value="1"/>
</dbReference>
<keyword evidence="2 6" id="KW-0699">rRNA-binding</keyword>
<evidence type="ECO:0000256" key="7">
    <source>
        <dbReference type="SAM" id="MobiDB-lite"/>
    </source>
</evidence>
<dbReference type="PANTHER" id="PTHR45699:SF3">
    <property type="entry name" value="LARGE RIBOSOMAL SUBUNIT PROTEIN UL10"/>
    <property type="match status" value="1"/>
</dbReference>
<evidence type="ECO:0000256" key="4">
    <source>
        <dbReference type="ARBA" id="ARBA00022980"/>
    </source>
</evidence>
<dbReference type="Proteomes" id="UP000182125">
    <property type="component" value="Unassembled WGS sequence"/>
</dbReference>
<comment type="subunit">
    <text evidence="6">Part of the 50S ribosomal subunit. Forms part of the ribosomal stalk which helps the ribosome interact with GTP-bound translation factors. Forms a heptameric L10(L12)2(L12)2(L12)2 complex, where L10 forms an elongated spine to which the L12 dimers bind in a sequential fashion.</text>
</comment>
<dbReference type="AlphaFoldDB" id="A0A1I0P6I6"/>
<dbReference type="InterPro" id="IPR040637">
    <property type="entry name" value="Ribosomal_uL10-like_insert"/>
</dbReference>
<dbReference type="GO" id="GO:0002181">
    <property type="term" value="P:cytoplasmic translation"/>
    <property type="evidence" value="ECO:0007669"/>
    <property type="project" value="TreeGrafter"/>
</dbReference>
<name>A0A1I0P6I6_9EURY</name>
<dbReference type="PANTHER" id="PTHR45699">
    <property type="entry name" value="60S ACIDIC RIBOSOMAL PROTEIN P0"/>
    <property type="match status" value="1"/>
</dbReference>
<dbReference type="EMBL" id="FOIW01000002">
    <property type="protein sequence ID" value="SEW09814.1"/>
    <property type="molecule type" value="Genomic_DNA"/>
</dbReference>
<comment type="similarity">
    <text evidence="1 6">Belongs to the universal ribosomal protein uL10 family.</text>
</comment>
<dbReference type="Gene3D" id="3.90.105.20">
    <property type="match status" value="1"/>
</dbReference>
<dbReference type="NCBIfam" id="NF003096">
    <property type="entry name" value="PRK04019.1-2"/>
    <property type="match status" value="1"/>
</dbReference>
<dbReference type="Pfam" id="PF00466">
    <property type="entry name" value="Ribosomal_L10"/>
    <property type="match status" value="1"/>
</dbReference>
<comment type="function">
    <text evidence="6">Forms part of the ribosomal stalk, playing a central role in the interaction of the ribosome with GTP-bound translation factors.</text>
</comment>
<dbReference type="HAMAP" id="MF_00280">
    <property type="entry name" value="Ribosomal_uL10_arch"/>
    <property type="match status" value="1"/>
</dbReference>
<dbReference type="SUPFAM" id="SSF160369">
    <property type="entry name" value="Ribosomal protein L10-like"/>
    <property type="match status" value="1"/>
</dbReference>
<evidence type="ECO:0000256" key="2">
    <source>
        <dbReference type="ARBA" id="ARBA00022730"/>
    </source>
</evidence>
<protein>
    <recommendedName>
        <fullName evidence="6">Large ribosomal subunit protein uL10</fullName>
    </recommendedName>
    <alternativeName>
        <fullName evidence="6">Acidic ribosomal protein P0 homolog</fullName>
    </alternativeName>
</protein>
<dbReference type="GO" id="GO:0000027">
    <property type="term" value="P:ribosomal large subunit assembly"/>
    <property type="evidence" value="ECO:0007669"/>
    <property type="project" value="TreeGrafter"/>
</dbReference>
<dbReference type="InterPro" id="IPR043141">
    <property type="entry name" value="Ribosomal_uL10-like_sf"/>
</dbReference>
<dbReference type="GO" id="GO:0003735">
    <property type="term" value="F:structural constituent of ribosome"/>
    <property type="evidence" value="ECO:0007669"/>
    <property type="project" value="TreeGrafter"/>
</dbReference>
<feature type="compositionally biased region" description="Acidic residues" evidence="7">
    <location>
        <begin position="315"/>
        <end position="333"/>
    </location>
</feature>
<evidence type="ECO:0000256" key="1">
    <source>
        <dbReference type="ARBA" id="ARBA00008889"/>
    </source>
</evidence>
<dbReference type="InterPro" id="IPR001790">
    <property type="entry name" value="Ribosomal_uL10"/>
</dbReference>
<reference evidence="10" key="1">
    <citation type="submission" date="2016-10" db="EMBL/GenBank/DDBJ databases">
        <authorList>
            <person name="Varghese N."/>
            <person name="Submissions S."/>
        </authorList>
    </citation>
    <scope>NUCLEOTIDE SEQUENCE [LARGE SCALE GENOMIC DNA]</scope>
    <source>
        <strain evidence="10">OGL-20</strain>
    </source>
</reference>
<dbReference type="CDD" id="cd05795">
    <property type="entry name" value="Ribosomal_P0_L10e"/>
    <property type="match status" value="1"/>
</dbReference>
<dbReference type="InterPro" id="IPR043164">
    <property type="entry name" value="Ribosomal_uL10-like_insert_sf"/>
</dbReference>
<evidence type="ECO:0000259" key="8">
    <source>
        <dbReference type="Pfam" id="PF17777"/>
    </source>
</evidence>
<gene>
    <name evidence="6" type="primary">rpl10</name>
    <name evidence="6" type="synonym">rplP0</name>
    <name evidence="9" type="ORF">SAMN05216170_1551</name>
</gene>
<dbReference type="FunFam" id="3.90.105.20:FF:000001">
    <property type="entry name" value="60S acidic ribosomal protein P0"/>
    <property type="match status" value="1"/>
</dbReference>
<organism evidence="9 10">
    <name type="scientific">Thermococcus thioreducens</name>
    <dbReference type="NCBI Taxonomy" id="277988"/>
    <lineage>
        <taxon>Archaea</taxon>
        <taxon>Methanobacteriati</taxon>
        <taxon>Methanobacteriota</taxon>
        <taxon>Thermococci</taxon>
        <taxon>Thermococcales</taxon>
        <taxon>Thermococcaceae</taxon>
        <taxon>Thermococcus</taxon>
    </lineage>
</organism>
<evidence type="ECO:0000313" key="9">
    <source>
        <dbReference type="EMBL" id="SEW09814.1"/>
    </source>
</evidence>
<evidence type="ECO:0000256" key="3">
    <source>
        <dbReference type="ARBA" id="ARBA00022884"/>
    </source>
</evidence>
<dbReference type="InterPro" id="IPR050323">
    <property type="entry name" value="Ribosomal_protein_uL10"/>
</dbReference>
<keyword evidence="5 6" id="KW-0687">Ribonucleoprotein</keyword>
<dbReference type="GO" id="GO:0022625">
    <property type="term" value="C:cytosolic large ribosomal subunit"/>
    <property type="evidence" value="ECO:0007669"/>
    <property type="project" value="TreeGrafter"/>
</dbReference>
<keyword evidence="3 6" id="KW-0694">RNA-binding</keyword>